<evidence type="ECO:0000259" key="3">
    <source>
        <dbReference type="Pfam" id="PF04783"/>
    </source>
</evidence>
<name>A0A835PP59_VANPL</name>
<dbReference type="InterPro" id="IPR003719">
    <property type="entry name" value="Phenazine_PhzF-like"/>
</dbReference>
<proteinExistence type="inferred from homology"/>
<dbReference type="Gene3D" id="3.10.310.10">
    <property type="entry name" value="Diaminopimelate Epimerase, Chain A, domain 1"/>
    <property type="match status" value="2"/>
</dbReference>
<evidence type="ECO:0000256" key="1">
    <source>
        <dbReference type="ARBA" id="ARBA00008270"/>
    </source>
</evidence>
<dbReference type="InterPro" id="IPR006868">
    <property type="entry name" value="DUF630"/>
</dbReference>
<comment type="caution">
    <text evidence="4">The sequence shown here is derived from an EMBL/GenBank/DDBJ whole genome shotgun (WGS) entry which is preliminary data.</text>
</comment>
<dbReference type="OrthoDB" id="75169at2759"/>
<protein>
    <recommendedName>
        <fullName evidence="3">DUF630 domain-containing protein</fullName>
    </recommendedName>
</protein>
<reference evidence="4 5" key="1">
    <citation type="journal article" date="2020" name="Nat. Food">
        <title>A phased Vanilla planifolia genome enables genetic improvement of flavour and production.</title>
        <authorList>
            <person name="Hasing T."/>
            <person name="Tang H."/>
            <person name="Brym M."/>
            <person name="Khazi F."/>
            <person name="Huang T."/>
            <person name="Chambers A.H."/>
        </authorList>
    </citation>
    <scope>NUCLEOTIDE SEQUENCE [LARGE SCALE GENOMIC DNA]</scope>
    <source>
        <tissue evidence="4">Leaf</tissue>
    </source>
</reference>
<dbReference type="GO" id="GO:0005737">
    <property type="term" value="C:cytoplasm"/>
    <property type="evidence" value="ECO:0007669"/>
    <property type="project" value="TreeGrafter"/>
</dbReference>
<gene>
    <name evidence="4" type="ORF">HPP92_024991</name>
</gene>
<dbReference type="NCBIfam" id="TIGR00654">
    <property type="entry name" value="PhzF_family"/>
    <property type="match status" value="1"/>
</dbReference>
<evidence type="ECO:0000256" key="2">
    <source>
        <dbReference type="ARBA" id="ARBA00023235"/>
    </source>
</evidence>
<dbReference type="PANTHER" id="PTHR13774">
    <property type="entry name" value="PHENAZINE BIOSYNTHESIS PROTEIN"/>
    <property type="match status" value="1"/>
</dbReference>
<organism evidence="4 5">
    <name type="scientific">Vanilla planifolia</name>
    <name type="common">Vanilla</name>
    <dbReference type="NCBI Taxonomy" id="51239"/>
    <lineage>
        <taxon>Eukaryota</taxon>
        <taxon>Viridiplantae</taxon>
        <taxon>Streptophyta</taxon>
        <taxon>Embryophyta</taxon>
        <taxon>Tracheophyta</taxon>
        <taxon>Spermatophyta</taxon>
        <taxon>Magnoliopsida</taxon>
        <taxon>Liliopsida</taxon>
        <taxon>Asparagales</taxon>
        <taxon>Orchidaceae</taxon>
        <taxon>Vanilloideae</taxon>
        <taxon>Vanilleae</taxon>
        <taxon>Vanilla</taxon>
    </lineage>
</organism>
<sequence>MGCAQSRIENEEAVSRCKERRQLMKEAVASRNAFAASHSAYVVAIKNTGAALSDFGQGEAPEGAATIARPVVTVSQTFSRLHRLLWPSLSFSLAMAKRGVPYALVNAFTMIPFNGNPAGVCLLEEGVEVDDHWMHGVAAELKVPVTAFLTPAGGLASASSIARFHLRWFTAIAEIEVCGHATLATAHYLFESGAVEGEKIEFETKFGRLTAKKLQKLTNLDSLDVRTNDGEKNYSIELDFPSRELVDCESTDIPSIPKTLDGLSIVNLQKIKAPFDLVVELASGKDLADINPNFDELERCPGRGVVITAFAPPGSGFDFFTRFFCPKLGVNEDFVCASAHCALAPYWSKKLGKHNFIAYQASPRGGVLDLELTEEGKRVLIRGPAVTVMTGSILV</sequence>
<dbReference type="PANTHER" id="PTHR13774:SF17">
    <property type="entry name" value="PHENAZINE BIOSYNTHESIS-LIKE DOMAIN-CONTAINING PROTEIN"/>
    <property type="match status" value="1"/>
</dbReference>
<dbReference type="SUPFAM" id="SSF54506">
    <property type="entry name" value="Diaminopimelate epimerase-like"/>
    <property type="match status" value="1"/>
</dbReference>
<feature type="domain" description="DUF630" evidence="3">
    <location>
        <begin position="1"/>
        <end position="59"/>
    </location>
</feature>
<comment type="similarity">
    <text evidence="1">Belongs to the PhzF family.</text>
</comment>
<accession>A0A835PP59</accession>
<dbReference type="GO" id="GO:0016853">
    <property type="term" value="F:isomerase activity"/>
    <property type="evidence" value="ECO:0007669"/>
    <property type="project" value="UniProtKB-KW"/>
</dbReference>
<evidence type="ECO:0000313" key="5">
    <source>
        <dbReference type="Proteomes" id="UP000639772"/>
    </source>
</evidence>
<dbReference type="EMBL" id="JADCNM010000014">
    <property type="protein sequence ID" value="KAG0453687.1"/>
    <property type="molecule type" value="Genomic_DNA"/>
</dbReference>
<evidence type="ECO:0000313" key="4">
    <source>
        <dbReference type="EMBL" id="KAG0453687.1"/>
    </source>
</evidence>
<dbReference type="Pfam" id="PF04783">
    <property type="entry name" value="DUF630"/>
    <property type="match status" value="1"/>
</dbReference>
<keyword evidence="2" id="KW-0413">Isomerase</keyword>
<dbReference type="Proteomes" id="UP000639772">
    <property type="component" value="Unassembled WGS sequence"/>
</dbReference>
<dbReference type="Pfam" id="PF02567">
    <property type="entry name" value="PhzC-PhzF"/>
    <property type="match status" value="1"/>
</dbReference>
<dbReference type="AlphaFoldDB" id="A0A835PP59"/>